<proteinExistence type="predicted"/>
<protein>
    <submittedName>
        <fullName evidence="2">DUF2752 domain-containing protein</fullName>
    </submittedName>
</protein>
<dbReference type="EMBL" id="JABBNU010000006">
    <property type="protein sequence ID" value="NMM48868.1"/>
    <property type="molecule type" value="Genomic_DNA"/>
</dbReference>
<organism evidence="2 3">
    <name type="scientific">Marinigracilibium pacificum</name>
    <dbReference type="NCBI Taxonomy" id="2729599"/>
    <lineage>
        <taxon>Bacteria</taxon>
        <taxon>Pseudomonadati</taxon>
        <taxon>Bacteroidota</taxon>
        <taxon>Cytophagia</taxon>
        <taxon>Cytophagales</taxon>
        <taxon>Flammeovirgaceae</taxon>
        <taxon>Marinigracilibium</taxon>
    </lineage>
</organism>
<keyword evidence="3" id="KW-1185">Reference proteome</keyword>
<evidence type="ECO:0000256" key="1">
    <source>
        <dbReference type="SAM" id="Phobius"/>
    </source>
</evidence>
<reference evidence="2 3" key="1">
    <citation type="submission" date="2020-04" db="EMBL/GenBank/DDBJ databases">
        <title>Flammeovirgaceae bacterium KN852 isolated from deep sea.</title>
        <authorList>
            <person name="Zhang D.-C."/>
        </authorList>
    </citation>
    <scope>NUCLEOTIDE SEQUENCE [LARGE SCALE GENOMIC DNA]</scope>
    <source>
        <strain evidence="2 3">KN852</strain>
    </source>
</reference>
<name>A0A848J0H3_9BACT</name>
<keyword evidence="1" id="KW-0472">Membrane</keyword>
<sequence>MKNVFSLLIKYNELFFWVGALTFLYFITPENTHFTLCPLALLDFSFCPGCGLGESIHYLMHGEIGKSFSTHLLAIPAVLILLNRIFNLSNPLIICIKESYKKYPA</sequence>
<feature type="transmembrane region" description="Helical" evidence="1">
    <location>
        <begin position="7"/>
        <end position="27"/>
    </location>
</feature>
<dbReference type="AlphaFoldDB" id="A0A848J0H3"/>
<evidence type="ECO:0000313" key="2">
    <source>
        <dbReference type="EMBL" id="NMM48868.1"/>
    </source>
</evidence>
<evidence type="ECO:0000313" key="3">
    <source>
        <dbReference type="Proteomes" id="UP000559010"/>
    </source>
</evidence>
<dbReference type="InterPro" id="IPR021215">
    <property type="entry name" value="DUF2752"/>
</dbReference>
<keyword evidence="1" id="KW-0812">Transmembrane</keyword>
<accession>A0A848J0H3</accession>
<keyword evidence="1" id="KW-1133">Transmembrane helix</keyword>
<feature type="transmembrane region" description="Helical" evidence="1">
    <location>
        <begin position="68"/>
        <end position="86"/>
    </location>
</feature>
<gene>
    <name evidence="2" type="ORF">HH304_10690</name>
</gene>
<dbReference type="Pfam" id="PF10825">
    <property type="entry name" value="DUF2752"/>
    <property type="match status" value="1"/>
</dbReference>
<comment type="caution">
    <text evidence="2">The sequence shown here is derived from an EMBL/GenBank/DDBJ whole genome shotgun (WGS) entry which is preliminary data.</text>
</comment>
<dbReference type="RefSeq" id="WP_169681251.1">
    <property type="nucleotide sequence ID" value="NZ_JABBNU010000006.1"/>
</dbReference>
<dbReference type="Proteomes" id="UP000559010">
    <property type="component" value="Unassembled WGS sequence"/>
</dbReference>